<feature type="region of interest" description="Disordered" evidence="3">
    <location>
        <begin position="1"/>
        <end position="22"/>
    </location>
</feature>
<evidence type="ECO:0000313" key="6">
    <source>
        <dbReference type="Proteomes" id="UP001140513"/>
    </source>
</evidence>
<keyword evidence="6" id="KW-1185">Reference proteome</keyword>
<sequence length="203" mass="22249">MSPAAITSSAPPPTNGKTATIKSPAKPIIAPSSVLPNGTNDGVPAWVKPDLSRLLRVEHLEGDFAARSVSLVDLPAGATFARITNPTPATCAYTSVQASRDLHIELNCDLVYINHSCRPTLVFDMLKWEVRVNPEMKGGLTAGEELTFFYPSTEYDMAQPFECRCQEKECRGTISGAKDMSSDVLRQYWLNPHIEELLQENIA</sequence>
<dbReference type="Gene3D" id="2.170.270.10">
    <property type="entry name" value="SET domain"/>
    <property type="match status" value="1"/>
</dbReference>
<name>A0A9W8XG39_9PLEO</name>
<dbReference type="SUPFAM" id="SSF82199">
    <property type="entry name" value="SET domain"/>
    <property type="match status" value="1"/>
</dbReference>
<dbReference type="GO" id="GO:0032259">
    <property type="term" value="P:methylation"/>
    <property type="evidence" value="ECO:0007669"/>
    <property type="project" value="UniProtKB-KW"/>
</dbReference>
<reference evidence="5" key="1">
    <citation type="submission" date="2022-10" db="EMBL/GenBank/DDBJ databases">
        <title>Tapping the CABI collections for fungal endophytes: first genome assemblies for Collariella, Neodidymelliopsis, Ascochyta clinopodiicola, Didymella pomorum, Didymosphaeria variabile, Neocosmospora piperis and Neocucurbitaria cava.</title>
        <authorList>
            <person name="Hill R."/>
        </authorList>
    </citation>
    <scope>NUCLEOTIDE SEQUENCE</scope>
    <source>
        <strain evidence="5">IMI 356815</strain>
    </source>
</reference>
<dbReference type="GO" id="GO:0008168">
    <property type="term" value="F:methyltransferase activity"/>
    <property type="evidence" value="ECO:0007669"/>
    <property type="project" value="UniProtKB-KW"/>
</dbReference>
<keyword evidence="1" id="KW-0489">Methyltransferase</keyword>
<dbReference type="InterPro" id="IPR046341">
    <property type="entry name" value="SET_dom_sf"/>
</dbReference>
<dbReference type="PANTHER" id="PTHR12350:SF19">
    <property type="entry name" value="SET DOMAIN-CONTAINING PROTEIN"/>
    <property type="match status" value="1"/>
</dbReference>
<proteinExistence type="predicted"/>
<evidence type="ECO:0000256" key="3">
    <source>
        <dbReference type="SAM" id="MobiDB-lite"/>
    </source>
</evidence>
<dbReference type="Proteomes" id="UP001140513">
    <property type="component" value="Unassembled WGS sequence"/>
</dbReference>
<dbReference type="OrthoDB" id="5984008at2759"/>
<feature type="domain" description="Post-SET" evidence="4">
    <location>
        <begin position="159"/>
        <end position="175"/>
    </location>
</feature>
<gene>
    <name evidence="5" type="ORF">N0V89_008265</name>
</gene>
<accession>A0A9W8XG39</accession>
<evidence type="ECO:0000256" key="2">
    <source>
        <dbReference type="ARBA" id="ARBA00022679"/>
    </source>
</evidence>
<dbReference type="AlphaFoldDB" id="A0A9W8XG39"/>
<comment type="caution">
    <text evidence="5">The sequence shown here is derived from an EMBL/GenBank/DDBJ whole genome shotgun (WGS) entry which is preliminary data.</text>
</comment>
<evidence type="ECO:0000313" key="5">
    <source>
        <dbReference type="EMBL" id="KAJ4349648.1"/>
    </source>
</evidence>
<dbReference type="RefSeq" id="XP_056068578.1">
    <property type="nucleotide sequence ID" value="XM_056217022.1"/>
</dbReference>
<dbReference type="PROSITE" id="PS50868">
    <property type="entry name" value="POST_SET"/>
    <property type="match status" value="1"/>
</dbReference>
<dbReference type="InterPro" id="IPR003616">
    <property type="entry name" value="Post-SET_dom"/>
</dbReference>
<dbReference type="InterPro" id="IPR053201">
    <property type="entry name" value="Flavunoidine_N-MTase"/>
</dbReference>
<organism evidence="5 6">
    <name type="scientific">Didymosphaeria variabile</name>
    <dbReference type="NCBI Taxonomy" id="1932322"/>
    <lineage>
        <taxon>Eukaryota</taxon>
        <taxon>Fungi</taxon>
        <taxon>Dikarya</taxon>
        <taxon>Ascomycota</taxon>
        <taxon>Pezizomycotina</taxon>
        <taxon>Dothideomycetes</taxon>
        <taxon>Pleosporomycetidae</taxon>
        <taxon>Pleosporales</taxon>
        <taxon>Massarineae</taxon>
        <taxon>Didymosphaeriaceae</taxon>
        <taxon>Didymosphaeria</taxon>
    </lineage>
</organism>
<dbReference type="PANTHER" id="PTHR12350">
    <property type="entry name" value="HISTONE-LYSINE N-METHYLTRANSFERASE-RELATED"/>
    <property type="match status" value="1"/>
</dbReference>
<dbReference type="GeneID" id="80911795"/>
<keyword evidence="2" id="KW-0808">Transferase</keyword>
<evidence type="ECO:0000259" key="4">
    <source>
        <dbReference type="PROSITE" id="PS50868"/>
    </source>
</evidence>
<protein>
    <recommendedName>
        <fullName evidence="4">Post-SET domain-containing protein</fullName>
    </recommendedName>
</protein>
<evidence type="ECO:0000256" key="1">
    <source>
        <dbReference type="ARBA" id="ARBA00022603"/>
    </source>
</evidence>
<dbReference type="EMBL" id="JAPEUX010000006">
    <property type="protein sequence ID" value="KAJ4349648.1"/>
    <property type="molecule type" value="Genomic_DNA"/>
</dbReference>